<dbReference type="AlphaFoldDB" id="A0A4U5NHM1"/>
<dbReference type="Proteomes" id="UP000298663">
    <property type="component" value="Unassembled WGS sequence"/>
</dbReference>
<protein>
    <submittedName>
        <fullName evidence="2">Uncharacterized protein</fullName>
    </submittedName>
</protein>
<organism evidence="2 3">
    <name type="scientific">Steinernema carpocapsae</name>
    <name type="common">Entomopathogenic nematode</name>
    <dbReference type="NCBI Taxonomy" id="34508"/>
    <lineage>
        <taxon>Eukaryota</taxon>
        <taxon>Metazoa</taxon>
        <taxon>Ecdysozoa</taxon>
        <taxon>Nematoda</taxon>
        <taxon>Chromadorea</taxon>
        <taxon>Rhabditida</taxon>
        <taxon>Tylenchina</taxon>
        <taxon>Panagrolaimomorpha</taxon>
        <taxon>Strongyloidoidea</taxon>
        <taxon>Steinernematidae</taxon>
        <taxon>Steinernema</taxon>
    </lineage>
</organism>
<evidence type="ECO:0000313" key="2">
    <source>
        <dbReference type="EMBL" id="TKR82222.1"/>
    </source>
</evidence>
<evidence type="ECO:0000256" key="1">
    <source>
        <dbReference type="SAM" id="MobiDB-lite"/>
    </source>
</evidence>
<sequence>MKAMDTKLKNASCVRCHLPQKITKNFLSLINTVNISAIICIPTFTVHLTHYGNTPRSTDLLTKRSPQKRALNKPVH</sequence>
<evidence type="ECO:0000313" key="3">
    <source>
        <dbReference type="Proteomes" id="UP000298663"/>
    </source>
</evidence>
<proteinExistence type="predicted"/>
<gene>
    <name evidence="2" type="ORF">L596_015977</name>
</gene>
<dbReference type="EMBL" id="AZBU02000004">
    <property type="protein sequence ID" value="TKR82222.1"/>
    <property type="molecule type" value="Genomic_DNA"/>
</dbReference>
<accession>A0A4U5NHM1</accession>
<reference evidence="2 3" key="2">
    <citation type="journal article" date="2019" name="G3 (Bethesda)">
        <title>Hybrid Assembly of the Genome of the Entomopathogenic Nematode Steinernema carpocapsae Identifies the X-Chromosome.</title>
        <authorList>
            <person name="Serra L."/>
            <person name="Macchietto M."/>
            <person name="Macias-Munoz A."/>
            <person name="McGill C.J."/>
            <person name="Rodriguez I.M."/>
            <person name="Rodriguez B."/>
            <person name="Murad R."/>
            <person name="Mortazavi A."/>
        </authorList>
    </citation>
    <scope>NUCLEOTIDE SEQUENCE [LARGE SCALE GENOMIC DNA]</scope>
    <source>
        <strain evidence="2 3">ALL</strain>
    </source>
</reference>
<feature type="compositionally biased region" description="Basic residues" evidence="1">
    <location>
        <begin position="65"/>
        <end position="76"/>
    </location>
</feature>
<feature type="region of interest" description="Disordered" evidence="1">
    <location>
        <begin position="55"/>
        <end position="76"/>
    </location>
</feature>
<comment type="caution">
    <text evidence="2">The sequence shown here is derived from an EMBL/GenBank/DDBJ whole genome shotgun (WGS) entry which is preliminary data.</text>
</comment>
<keyword evidence="3" id="KW-1185">Reference proteome</keyword>
<name>A0A4U5NHM1_STECR</name>
<reference evidence="2 3" key="1">
    <citation type="journal article" date="2015" name="Genome Biol.">
        <title>Comparative genomics of Steinernema reveals deeply conserved gene regulatory networks.</title>
        <authorList>
            <person name="Dillman A.R."/>
            <person name="Macchietto M."/>
            <person name="Porter C.F."/>
            <person name="Rogers A."/>
            <person name="Williams B."/>
            <person name="Antoshechkin I."/>
            <person name="Lee M.M."/>
            <person name="Goodwin Z."/>
            <person name="Lu X."/>
            <person name="Lewis E.E."/>
            <person name="Goodrich-Blair H."/>
            <person name="Stock S.P."/>
            <person name="Adams B.J."/>
            <person name="Sternberg P.W."/>
            <person name="Mortazavi A."/>
        </authorList>
    </citation>
    <scope>NUCLEOTIDE SEQUENCE [LARGE SCALE GENOMIC DNA]</scope>
    <source>
        <strain evidence="2 3">ALL</strain>
    </source>
</reference>